<dbReference type="InterPro" id="IPR035386">
    <property type="entry name" value="Arm-DNA-bind_5"/>
</dbReference>
<feature type="domain" description="Phage integrase SAM-like" evidence="2">
    <location>
        <begin position="115"/>
        <end position="216"/>
    </location>
</feature>
<feature type="domain" description="Arm DNA-binding" evidence="3">
    <location>
        <begin position="10"/>
        <end position="90"/>
    </location>
</feature>
<dbReference type="GO" id="GO:0003677">
    <property type="term" value="F:DNA binding"/>
    <property type="evidence" value="ECO:0007669"/>
    <property type="project" value="UniProtKB-KW"/>
</dbReference>
<gene>
    <name evidence="4" type="ordered locus">Fluta_0469</name>
</gene>
<dbReference type="AlphaFoldDB" id="F2IF10"/>
<name>F2IF10_FLUTR</name>
<accession>F2IF10</accession>
<dbReference type="InterPro" id="IPR010998">
    <property type="entry name" value="Integrase_recombinase_N"/>
</dbReference>
<dbReference type="eggNOG" id="COG0582">
    <property type="taxonomic scope" value="Bacteria"/>
</dbReference>
<dbReference type="EMBL" id="CP002542">
    <property type="protein sequence ID" value="AEA42475.1"/>
    <property type="molecule type" value="Genomic_DNA"/>
</dbReference>
<keyword evidence="5" id="KW-1185">Reference proteome</keyword>
<dbReference type="SUPFAM" id="SSF56349">
    <property type="entry name" value="DNA breaking-rejoining enzymes"/>
    <property type="match status" value="1"/>
</dbReference>
<dbReference type="STRING" id="755732.Fluta_0469"/>
<evidence type="ECO:0000259" key="3">
    <source>
        <dbReference type="Pfam" id="PF17293"/>
    </source>
</evidence>
<dbReference type="InterPro" id="IPR011010">
    <property type="entry name" value="DNA_brk_join_enz"/>
</dbReference>
<dbReference type="KEGG" id="fte:Fluta_0469"/>
<sequence>MNNQKLAINVRLNTQKSKDGKLPIYVRIYVDGVKSEISTRHFIDPVHWDMKTSRVKSQSKDAAYFNGFIERTINFINQEFLKAHSTAGRISSLEIKNRFLGKEEEPLYKTILQAFDYHNLKMLEKVKAGIIVDKTLTRHKITRNKVQAFIKYQYKTKDKPLPELRLLFVTEFELYLLTVDKLHSNTAHKYIKNLKKVMNMAVGLEWIPSNPFNQFKCSYTNPEREILNQDEINIMLNKQFEIKRLEIVRDVFIFCCYTGFAYSDLYQFEYNAVMKGLDGNLWLSTNRTKTGVKESVPLLPVALEIRWDFNIEDLDRAFEDNRNTLGSLFNLQLDFGDEEE</sequence>
<organism evidence="4 5">
    <name type="scientific">Fluviicola taffensis (strain DSM 16823 / NCIMB 13979 / RW262)</name>
    <dbReference type="NCBI Taxonomy" id="755732"/>
    <lineage>
        <taxon>Bacteria</taxon>
        <taxon>Pseudomonadati</taxon>
        <taxon>Bacteroidota</taxon>
        <taxon>Flavobacteriia</taxon>
        <taxon>Flavobacteriales</taxon>
        <taxon>Crocinitomicaceae</taxon>
        <taxon>Fluviicola</taxon>
    </lineage>
</organism>
<reference evidence="5" key="2">
    <citation type="submission" date="2011-02" db="EMBL/GenBank/DDBJ databases">
        <title>The complete genome of Fluviicola taffensis DSM 16823.</title>
        <authorList>
            <consortium name="US DOE Joint Genome Institute (JGI-PGF)"/>
            <person name="Lucas S."/>
            <person name="Copeland A."/>
            <person name="Lapidus A."/>
            <person name="Bruce D."/>
            <person name="Goodwin L."/>
            <person name="Pitluck S."/>
            <person name="Kyrpides N."/>
            <person name="Mavromatis K."/>
            <person name="Ivanova N."/>
            <person name="Mikhailova N."/>
            <person name="Pagani I."/>
            <person name="Chertkov O."/>
            <person name="Detter J.C."/>
            <person name="Han C."/>
            <person name="Tapia R."/>
            <person name="Land M."/>
            <person name="Hauser L."/>
            <person name="Markowitz V."/>
            <person name="Cheng J.-F."/>
            <person name="Hugenholtz P."/>
            <person name="Woyke T."/>
            <person name="Wu D."/>
            <person name="Tindall B."/>
            <person name="Pomrenke H.G."/>
            <person name="Brambilla E."/>
            <person name="Klenk H.-P."/>
            <person name="Eisen J.A."/>
        </authorList>
    </citation>
    <scope>NUCLEOTIDE SEQUENCE [LARGE SCALE GENOMIC DNA]</scope>
    <source>
        <strain evidence="5">DSM 16823 / RW262 / RW262</strain>
    </source>
</reference>
<dbReference type="RefSeq" id="WP_013685249.1">
    <property type="nucleotide sequence ID" value="NC_015321.1"/>
</dbReference>
<dbReference type="Gene3D" id="1.10.150.130">
    <property type="match status" value="1"/>
</dbReference>
<evidence type="ECO:0000313" key="4">
    <source>
        <dbReference type="EMBL" id="AEA42475.1"/>
    </source>
</evidence>
<dbReference type="InterPro" id="IPR025269">
    <property type="entry name" value="SAM-like_dom"/>
</dbReference>
<keyword evidence="1" id="KW-0238">DNA-binding</keyword>
<dbReference type="Proteomes" id="UP000007463">
    <property type="component" value="Chromosome"/>
</dbReference>
<dbReference type="HOGENOM" id="CLU_033139_2_0_10"/>
<dbReference type="Pfam" id="PF13102">
    <property type="entry name" value="Phage_int_SAM_5"/>
    <property type="match status" value="1"/>
</dbReference>
<evidence type="ECO:0000256" key="1">
    <source>
        <dbReference type="ARBA" id="ARBA00023125"/>
    </source>
</evidence>
<reference evidence="4 5" key="1">
    <citation type="journal article" date="2011" name="Stand. Genomic Sci.">
        <title>Complete genome sequence of the gliding freshwater bacterium Fluviicola taffensis type strain (RW262).</title>
        <authorList>
            <person name="Woyke T."/>
            <person name="Chertkov O."/>
            <person name="Lapidus A."/>
            <person name="Nolan M."/>
            <person name="Lucas S."/>
            <person name="Del Rio T.G."/>
            <person name="Tice H."/>
            <person name="Cheng J.F."/>
            <person name="Tapia R."/>
            <person name="Han C."/>
            <person name="Goodwin L."/>
            <person name="Pitluck S."/>
            <person name="Liolios K."/>
            <person name="Pagani I."/>
            <person name="Ivanova N."/>
            <person name="Huntemann M."/>
            <person name="Mavromatis K."/>
            <person name="Mikhailova N."/>
            <person name="Pati A."/>
            <person name="Chen A."/>
            <person name="Palaniappan K."/>
            <person name="Land M."/>
            <person name="Hauser L."/>
            <person name="Brambilla E.M."/>
            <person name="Rohde M."/>
            <person name="Mwirichia R."/>
            <person name="Sikorski J."/>
            <person name="Tindall B.J."/>
            <person name="Goker M."/>
            <person name="Bristow J."/>
            <person name="Eisen J.A."/>
            <person name="Markowitz V."/>
            <person name="Hugenholtz P."/>
            <person name="Klenk H.P."/>
            <person name="Kyrpides N.C."/>
        </authorList>
    </citation>
    <scope>NUCLEOTIDE SEQUENCE [LARGE SCALE GENOMIC DNA]</scope>
    <source>
        <strain evidence="5">DSM 16823 / RW262 / RW262</strain>
    </source>
</reference>
<proteinExistence type="predicted"/>
<evidence type="ECO:0000313" key="5">
    <source>
        <dbReference type="Proteomes" id="UP000007463"/>
    </source>
</evidence>
<evidence type="ECO:0000259" key="2">
    <source>
        <dbReference type="Pfam" id="PF13102"/>
    </source>
</evidence>
<dbReference type="Pfam" id="PF17293">
    <property type="entry name" value="Arm-DNA-bind_5"/>
    <property type="match status" value="1"/>
</dbReference>
<protein>
    <submittedName>
        <fullName evidence="4">Tyrosine type site-specific recombinase</fullName>
    </submittedName>
</protein>